<evidence type="ECO:0000313" key="2">
    <source>
        <dbReference type="EMBL" id="SHF93999.1"/>
    </source>
</evidence>
<gene>
    <name evidence="2" type="ORF">SAMN02746089_02797</name>
</gene>
<organism evidence="2 3">
    <name type="scientific">Caldanaerobius fijiensis DSM 17918</name>
    <dbReference type="NCBI Taxonomy" id="1121256"/>
    <lineage>
        <taxon>Bacteria</taxon>
        <taxon>Bacillati</taxon>
        <taxon>Bacillota</taxon>
        <taxon>Clostridia</taxon>
        <taxon>Thermoanaerobacterales</taxon>
        <taxon>Thermoanaerobacteraceae</taxon>
        <taxon>Caldanaerobius</taxon>
    </lineage>
</organism>
<protein>
    <submittedName>
        <fullName evidence="2">PilZ domain-containing protein</fullName>
    </submittedName>
</protein>
<dbReference type="RefSeq" id="WP_073346670.1">
    <property type="nucleotide sequence ID" value="NZ_FQVH01000076.1"/>
</dbReference>
<reference evidence="2 3" key="1">
    <citation type="submission" date="2016-11" db="EMBL/GenBank/DDBJ databases">
        <authorList>
            <person name="Jaros S."/>
            <person name="Januszkiewicz K."/>
            <person name="Wedrychowicz H."/>
        </authorList>
    </citation>
    <scope>NUCLEOTIDE SEQUENCE [LARGE SCALE GENOMIC DNA]</scope>
    <source>
        <strain evidence="2 3">DSM 17918</strain>
    </source>
</reference>
<dbReference type="STRING" id="1121256.SAMN02746089_02797"/>
<dbReference type="AlphaFoldDB" id="A0A1M5FRE2"/>
<dbReference type="OrthoDB" id="3493at2"/>
<evidence type="ECO:0000259" key="1">
    <source>
        <dbReference type="Pfam" id="PF07238"/>
    </source>
</evidence>
<name>A0A1M5FRE2_9THEO</name>
<sequence length="118" mass="13381">MKLYNPLCAKMTIKYVYGKTVKTGYANVCVKDIGPGGLKFLSNLKLQVNPNIVLEFEVNILNTTLNVYGTVVRVEEVEPHIFGYGVEFTFIDDTFRARLISIFNELAIYLKKNIKSPI</sequence>
<dbReference type="Proteomes" id="UP000184088">
    <property type="component" value="Unassembled WGS sequence"/>
</dbReference>
<dbReference type="InterPro" id="IPR009875">
    <property type="entry name" value="PilZ_domain"/>
</dbReference>
<proteinExistence type="predicted"/>
<keyword evidence="3" id="KW-1185">Reference proteome</keyword>
<evidence type="ECO:0000313" key="3">
    <source>
        <dbReference type="Proteomes" id="UP000184088"/>
    </source>
</evidence>
<dbReference type="Gene3D" id="2.40.10.220">
    <property type="entry name" value="predicted glycosyltransferase like domains"/>
    <property type="match status" value="1"/>
</dbReference>
<dbReference type="EMBL" id="FQVH01000076">
    <property type="protein sequence ID" value="SHF93999.1"/>
    <property type="molecule type" value="Genomic_DNA"/>
</dbReference>
<dbReference type="GO" id="GO:0035438">
    <property type="term" value="F:cyclic-di-GMP binding"/>
    <property type="evidence" value="ECO:0007669"/>
    <property type="project" value="InterPro"/>
</dbReference>
<dbReference type="Pfam" id="PF07238">
    <property type="entry name" value="PilZ"/>
    <property type="match status" value="1"/>
</dbReference>
<feature type="domain" description="PilZ" evidence="1">
    <location>
        <begin position="30"/>
        <end position="102"/>
    </location>
</feature>
<accession>A0A1M5FRE2</accession>